<dbReference type="Proteomes" id="UP000199448">
    <property type="component" value="Unassembled WGS sequence"/>
</dbReference>
<keyword evidence="1" id="KW-0732">Signal</keyword>
<reference evidence="2 3" key="1">
    <citation type="submission" date="2016-10" db="EMBL/GenBank/DDBJ databases">
        <authorList>
            <person name="de Groot N.N."/>
        </authorList>
    </citation>
    <scope>NUCLEOTIDE SEQUENCE [LARGE SCALE GENOMIC DNA]</scope>
    <source>
        <strain evidence="2 3">DSM 23553</strain>
    </source>
</reference>
<evidence type="ECO:0000256" key="1">
    <source>
        <dbReference type="SAM" id="SignalP"/>
    </source>
</evidence>
<proteinExistence type="predicted"/>
<protein>
    <submittedName>
        <fullName evidence="2">Uncharacterized protein</fullName>
    </submittedName>
</protein>
<keyword evidence="3" id="KW-1185">Reference proteome</keyword>
<accession>A0A1H5M1L0</accession>
<dbReference type="EMBL" id="FNUG01000002">
    <property type="protein sequence ID" value="SEE82428.1"/>
    <property type="molecule type" value="Genomic_DNA"/>
</dbReference>
<gene>
    <name evidence="2" type="ORF">SAMN04488034_102491</name>
</gene>
<dbReference type="AlphaFoldDB" id="A0A1H5M1L0"/>
<feature type="signal peptide" evidence="1">
    <location>
        <begin position="1"/>
        <end position="18"/>
    </location>
</feature>
<evidence type="ECO:0000313" key="3">
    <source>
        <dbReference type="Proteomes" id="UP000199448"/>
    </source>
</evidence>
<sequence length="135" mass="15715">MKPILILLSLLFFTSGFAQVNSGTDSLNQKGLPYFKLREPAGYTLEKQEFTFSPEQGRIHIKKLQDEEEVDFGDLRRTTDDGLYIMTSTINEDVSFGRFDSIGNFRTLRYDKETDSVIEERYMIRKTENEEPEPK</sequence>
<organism evidence="2 3">
    <name type="scientific">Salinimicrobium catena</name>
    <dbReference type="NCBI Taxonomy" id="390640"/>
    <lineage>
        <taxon>Bacteria</taxon>
        <taxon>Pseudomonadati</taxon>
        <taxon>Bacteroidota</taxon>
        <taxon>Flavobacteriia</taxon>
        <taxon>Flavobacteriales</taxon>
        <taxon>Flavobacteriaceae</taxon>
        <taxon>Salinimicrobium</taxon>
    </lineage>
</organism>
<name>A0A1H5M1L0_9FLAO</name>
<evidence type="ECO:0000313" key="2">
    <source>
        <dbReference type="EMBL" id="SEE82428.1"/>
    </source>
</evidence>
<dbReference type="OrthoDB" id="1452587at2"/>
<dbReference type="RefSeq" id="WP_093112798.1">
    <property type="nucleotide sequence ID" value="NZ_FNGG01000002.1"/>
</dbReference>
<feature type="chain" id="PRO_5011685397" evidence="1">
    <location>
        <begin position="19"/>
        <end position="135"/>
    </location>
</feature>